<dbReference type="InterPro" id="IPR047650">
    <property type="entry name" value="Transpos_IS110"/>
</dbReference>
<evidence type="ECO:0000313" key="2">
    <source>
        <dbReference type="EMBL" id="TVS85238.1"/>
    </source>
</evidence>
<dbReference type="GO" id="GO:0003677">
    <property type="term" value="F:DNA binding"/>
    <property type="evidence" value="ECO:0007669"/>
    <property type="project" value="InterPro"/>
</dbReference>
<dbReference type="GO" id="GO:0004803">
    <property type="term" value="F:transposase activity"/>
    <property type="evidence" value="ECO:0007669"/>
    <property type="project" value="InterPro"/>
</dbReference>
<evidence type="ECO:0000259" key="1">
    <source>
        <dbReference type="Pfam" id="PF02371"/>
    </source>
</evidence>
<protein>
    <submittedName>
        <fullName evidence="2">IS110 family transposase</fullName>
    </submittedName>
</protein>
<accession>A0A6H2NTB1</accession>
<dbReference type="PANTHER" id="PTHR33055">
    <property type="entry name" value="TRANSPOSASE FOR INSERTION SEQUENCE ELEMENT IS1111A"/>
    <property type="match status" value="1"/>
</dbReference>
<dbReference type="EMBL" id="NWVK02000239">
    <property type="protein sequence ID" value="TVS85238.1"/>
    <property type="molecule type" value="Genomic_DNA"/>
</dbReference>
<proteinExistence type="predicted"/>
<sequence>HRFETSYTVGAYMGLSPRQYASGEIDRHGSISKMGPVDCRNMLYEAAQVLLVKCKRIFKLRSWGLKLKKKKGMKKAIVAVARKLAVIMHKMLIDRKEFCYQ</sequence>
<name>A0A6H2NTB1_WOLPI</name>
<dbReference type="PANTHER" id="PTHR33055:SF3">
    <property type="entry name" value="PUTATIVE TRANSPOSASE FOR IS117-RELATED"/>
    <property type="match status" value="1"/>
</dbReference>
<dbReference type="Pfam" id="PF02371">
    <property type="entry name" value="Transposase_20"/>
    <property type="match status" value="1"/>
</dbReference>
<comment type="caution">
    <text evidence="2">The sequence shown here is derived from an EMBL/GenBank/DDBJ whole genome shotgun (WGS) entry which is preliminary data.</text>
</comment>
<dbReference type="InterPro" id="IPR003346">
    <property type="entry name" value="Transposase_20"/>
</dbReference>
<feature type="domain" description="Transposase IS116/IS110/IS902 C-terminal" evidence="1">
    <location>
        <begin position="1"/>
        <end position="59"/>
    </location>
</feature>
<dbReference type="AlphaFoldDB" id="A0A6H2NTB1"/>
<dbReference type="Proteomes" id="UP000217566">
    <property type="component" value="Unassembled WGS sequence"/>
</dbReference>
<feature type="non-terminal residue" evidence="2">
    <location>
        <position position="1"/>
    </location>
</feature>
<dbReference type="GO" id="GO:0006313">
    <property type="term" value="P:DNA transposition"/>
    <property type="evidence" value="ECO:0007669"/>
    <property type="project" value="InterPro"/>
</dbReference>
<gene>
    <name evidence="2" type="ORF">COM43_004465</name>
</gene>
<reference evidence="2" key="1">
    <citation type="submission" date="2019-07" db="EMBL/GenBank/DDBJ databases">
        <title>Genome assemblies of Wolbachia strains wAlbA and wAlbB in wild caught Aedes albopictus specimens.</title>
        <authorList>
            <person name="Kulkarni A."/>
            <person name="Yu W."/>
            <person name="Xue R.-D."/>
            <person name="Ma Y."/>
            <person name="Xu J."/>
        </authorList>
    </citation>
    <scope>NUCLEOTIDE SEQUENCE</scope>
    <source>
        <strain evidence="2">FL2016</strain>
    </source>
</reference>
<organism evidence="2">
    <name type="scientific">Wolbachia pipientis</name>
    <dbReference type="NCBI Taxonomy" id="955"/>
    <lineage>
        <taxon>Bacteria</taxon>
        <taxon>Pseudomonadati</taxon>
        <taxon>Pseudomonadota</taxon>
        <taxon>Alphaproteobacteria</taxon>
        <taxon>Rickettsiales</taxon>
        <taxon>Anaplasmataceae</taxon>
        <taxon>Wolbachieae</taxon>
        <taxon>Wolbachia</taxon>
    </lineage>
</organism>